<proteinExistence type="predicted"/>
<protein>
    <submittedName>
        <fullName evidence="1">Uncharacterized protein</fullName>
    </submittedName>
</protein>
<reference evidence="1 3" key="1">
    <citation type="submission" date="2016-10" db="EMBL/GenBank/DDBJ databases">
        <authorList>
            <person name="de Groot N.N."/>
        </authorList>
    </citation>
    <scope>NUCLEOTIDE SEQUENCE [LARGE SCALE GENOMIC DNA]</scope>
    <source>
        <strain evidence="1 3">DSM 10495</strain>
    </source>
</reference>
<evidence type="ECO:0000313" key="3">
    <source>
        <dbReference type="Proteomes" id="UP000182652"/>
    </source>
</evidence>
<dbReference type="STRING" id="156980.SAMN04489745_3464"/>
<keyword evidence="3" id="KW-1185">Reference proteome</keyword>
<evidence type="ECO:0000313" key="1">
    <source>
        <dbReference type="EMBL" id="SEC90138.1"/>
    </source>
</evidence>
<organism evidence="1 3">
    <name type="scientific">Arthrobacter woluwensis</name>
    <dbReference type="NCBI Taxonomy" id="156980"/>
    <lineage>
        <taxon>Bacteria</taxon>
        <taxon>Bacillati</taxon>
        <taxon>Actinomycetota</taxon>
        <taxon>Actinomycetes</taxon>
        <taxon>Micrococcales</taxon>
        <taxon>Micrococcaceae</taxon>
        <taxon>Arthrobacter</taxon>
    </lineage>
</organism>
<name>A0A1H4WBK3_9MICC</name>
<dbReference type="AlphaFoldDB" id="A0A1H4WBK3"/>
<dbReference type="EMBL" id="FNSN01000004">
    <property type="protein sequence ID" value="SEC90138.1"/>
    <property type="molecule type" value="Genomic_DNA"/>
</dbReference>
<accession>A0A1H4WBK3</accession>
<dbReference type="Proteomes" id="UP000182652">
    <property type="component" value="Unassembled WGS sequence"/>
</dbReference>
<dbReference type="RefSeq" id="WP_066217581.1">
    <property type="nucleotide sequence ID" value="NZ_FNSN01000004.1"/>
</dbReference>
<evidence type="ECO:0000313" key="2">
    <source>
        <dbReference type="EMBL" id="SEC95520.1"/>
    </source>
</evidence>
<gene>
    <name evidence="1" type="ORF">SAMN04489745_3464</name>
    <name evidence="2" type="ORF">SAMN04489745_3540</name>
</gene>
<sequence length="65" mass="6908">MTRKYAGYDHTINPSPVKGVAVGYQDRTIITADNTDDEKTAAAAICIAHSADDVLAMLGLDKDTP</sequence>
<dbReference type="EMBL" id="FNSN01000006">
    <property type="protein sequence ID" value="SEC95520.1"/>
    <property type="molecule type" value="Genomic_DNA"/>
</dbReference>